<dbReference type="PANTHER" id="PTHR19229:SF36">
    <property type="entry name" value="ATP-BINDING CASSETTE SUB-FAMILY A MEMBER 2"/>
    <property type="match status" value="1"/>
</dbReference>
<dbReference type="GO" id="GO:0005319">
    <property type="term" value="F:lipid transporter activity"/>
    <property type="evidence" value="ECO:0007669"/>
    <property type="project" value="TreeGrafter"/>
</dbReference>
<reference evidence="4" key="1">
    <citation type="journal article" date="2023" name="G3 (Bethesda)">
        <title>Whole genome assemblies of Zophobas morio and Tenebrio molitor.</title>
        <authorList>
            <person name="Kaur S."/>
            <person name="Stinson S.A."/>
            <person name="diCenzo G.C."/>
        </authorList>
    </citation>
    <scope>NUCLEOTIDE SEQUENCE</scope>
    <source>
        <strain evidence="4">QUZm001</strain>
    </source>
</reference>
<protein>
    <recommendedName>
        <fullName evidence="3">ABC transporter domain-containing protein</fullName>
    </recommendedName>
</protein>
<evidence type="ECO:0000256" key="2">
    <source>
        <dbReference type="ARBA" id="ARBA00022737"/>
    </source>
</evidence>
<keyword evidence="5" id="KW-1185">Reference proteome</keyword>
<dbReference type="GO" id="GO:0140359">
    <property type="term" value="F:ABC-type transporter activity"/>
    <property type="evidence" value="ECO:0007669"/>
    <property type="project" value="InterPro"/>
</dbReference>
<dbReference type="GO" id="GO:0005524">
    <property type="term" value="F:ATP binding"/>
    <property type="evidence" value="ECO:0007669"/>
    <property type="project" value="InterPro"/>
</dbReference>
<dbReference type="Pfam" id="PF00005">
    <property type="entry name" value="ABC_tran"/>
    <property type="match status" value="1"/>
</dbReference>
<evidence type="ECO:0000313" key="5">
    <source>
        <dbReference type="Proteomes" id="UP001168821"/>
    </source>
</evidence>
<evidence type="ECO:0000259" key="3">
    <source>
        <dbReference type="Pfam" id="PF00005"/>
    </source>
</evidence>
<dbReference type="GO" id="GO:0016020">
    <property type="term" value="C:membrane"/>
    <property type="evidence" value="ECO:0007669"/>
    <property type="project" value="InterPro"/>
</dbReference>
<dbReference type="Gene3D" id="3.40.50.300">
    <property type="entry name" value="P-loop containing nucleotide triphosphate hydrolases"/>
    <property type="match status" value="1"/>
</dbReference>
<feature type="domain" description="ABC transporter" evidence="3">
    <location>
        <begin position="1"/>
        <end position="109"/>
    </location>
</feature>
<gene>
    <name evidence="4" type="ORF">Zmor_016295</name>
</gene>
<dbReference type="InterPro" id="IPR026082">
    <property type="entry name" value="ABCA"/>
</dbReference>
<keyword evidence="2" id="KW-0677">Repeat</keyword>
<dbReference type="PANTHER" id="PTHR19229">
    <property type="entry name" value="ATP-BINDING CASSETTE TRANSPORTER SUBFAMILY A ABCA"/>
    <property type="match status" value="1"/>
</dbReference>
<dbReference type="InterPro" id="IPR027417">
    <property type="entry name" value="P-loop_NTPase"/>
</dbReference>
<proteinExistence type="predicted"/>
<dbReference type="AlphaFoldDB" id="A0AA38HGH9"/>
<dbReference type="GO" id="GO:0016887">
    <property type="term" value="F:ATP hydrolysis activity"/>
    <property type="evidence" value="ECO:0007669"/>
    <property type="project" value="InterPro"/>
</dbReference>
<evidence type="ECO:0000256" key="1">
    <source>
        <dbReference type="ARBA" id="ARBA00022448"/>
    </source>
</evidence>
<dbReference type="EMBL" id="JALNTZ010004022">
    <property type="protein sequence ID" value="KAJ3615597.1"/>
    <property type="molecule type" value="Genomic_DNA"/>
</dbReference>
<dbReference type="Proteomes" id="UP001168821">
    <property type="component" value="Unassembled WGS sequence"/>
</dbReference>
<organism evidence="4 5">
    <name type="scientific">Zophobas morio</name>
    <dbReference type="NCBI Taxonomy" id="2755281"/>
    <lineage>
        <taxon>Eukaryota</taxon>
        <taxon>Metazoa</taxon>
        <taxon>Ecdysozoa</taxon>
        <taxon>Arthropoda</taxon>
        <taxon>Hexapoda</taxon>
        <taxon>Insecta</taxon>
        <taxon>Pterygota</taxon>
        <taxon>Neoptera</taxon>
        <taxon>Endopterygota</taxon>
        <taxon>Coleoptera</taxon>
        <taxon>Polyphaga</taxon>
        <taxon>Cucujiformia</taxon>
        <taxon>Tenebrionidae</taxon>
        <taxon>Zophobas</taxon>
    </lineage>
</organism>
<sequence>MLIGELLPTAGSITINGFDIAKNYGSLGRLKIGYCPQDDPLPDNMTGYQALYIYAILHDIPRSYIKKYISEFLELLDLKKLAHKKCGTYSRGTRRRLSVALSLVVNYYVINRVLFDFSNSWALPGWCSLMNRRQELILQLGENFGICLKDTWALETP</sequence>
<accession>A0AA38HGH9</accession>
<dbReference type="SUPFAM" id="SSF52540">
    <property type="entry name" value="P-loop containing nucleoside triphosphate hydrolases"/>
    <property type="match status" value="1"/>
</dbReference>
<keyword evidence="1" id="KW-0813">Transport</keyword>
<name>A0AA38HGH9_9CUCU</name>
<dbReference type="InterPro" id="IPR003439">
    <property type="entry name" value="ABC_transporter-like_ATP-bd"/>
</dbReference>
<comment type="caution">
    <text evidence="4">The sequence shown here is derived from an EMBL/GenBank/DDBJ whole genome shotgun (WGS) entry which is preliminary data.</text>
</comment>
<evidence type="ECO:0000313" key="4">
    <source>
        <dbReference type="EMBL" id="KAJ3615597.1"/>
    </source>
</evidence>